<dbReference type="EMBL" id="DUZY01000007">
    <property type="protein sequence ID" value="DAD45657.1"/>
    <property type="molecule type" value="Genomic_DNA"/>
</dbReference>
<gene>
    <name evidence="1" type="ORF">HUJ06_003887</name>
</gene>
<dbReference type="Proteomes" id="UP000607653">
    <property type="component" value="Unassembled WGS sequence"/>
</dbReference>
<dbReference type="AlphaFoldDB" id="A0A822ZL76"/>
<proteinExistence type="predicted"/>
<reference evidence="1 2" key="1">
    <citation type="journal article" date="2020" name="Mol. Biol. Evol.">
        <title>Distinct Expression and Methylation Patterns for Genes with Different Fates following a Single Whole-Genome Duplication in Flowering Plants.</title>
        <authorList>
            <person name="Shi T."/>
            <person name="Rahmani R.S."/>
            <person name="Gugger P.F."/>
            <person name="Wang M."/>
            <person name="Li H."/>
            <person name="Zhang Y."/>
            <person name="Li Z."/>
            <person name="Wang Q."/>
            <person name="Van de Peer Y."/>
            <person name="Marchal K."/>
            <person name="Chen J."/>
        </authorList>
    </citation>
    <scope>NUCLEOTIDE SEQUENCE [LARGE SCALE GENOMIC DNA]</scope>
    <source>
        <tissue evidence="1">Leaf</tissue>
    </source>
</reference>
<organism evidence="1 2">
    <name type="scientific">Nelumbo nucifera</name>
    <name type="common">Sacred lotus</name>
    <dbReference type="NCBI Taxonomy" id="4432"/>
    <lineage>
        <taxon>Eukaryota</taxon>
        <taxon>Viridiplantae</taxon>
        <taxon>Streptophyta</taxon>
        <taxon>Embryophyta</taxon>
        <taxon>Tracheophyta</taxon>
        <taxon>Spermatophyta</taxon>
        <taxon>Magnoliopsida</taxon>
        <taxon>Proteales</taxon>
        <taxon>Nelumbonaceae</taxon>
        <taxon>Nelumbo</taxon>
    </lineage>
</organism>
<comment type="caution">
    <text evidence="1">The sequence shown here is derived from an EMBL/GenBank/DDBJ whole genome shotgun (WGS) entry which is preliminary data.</text>
</comment>
<accession>A0A822ZL76</accession>
<protein>
    <submittedName>
        <fullName evidence="1">Uncharacterized protein</fullName>
    </submittedName>
</protein>
<evidence type="ECO:0000313" key="2">
    <source>
        <dbReference type="Proteomes" id="UP000607653"/>
    </source>
</evidence>
<keyword evidence="2" id="KW-1185">Reference proteome</keyword>
<sequence length="64" mass="6631">MVDYGGVGLKNLSEWAELDSGGCSMGVVIALGVGKGAAPPLLLLLPHFNLLQLMGRAALEEHSL</sequence>
<name>A0A822ZL76_NELNU</name>
<evidence type="ECO:0000313" key="1">
    <source>
        <dbReference type="EMBL" id="DAD45657.1"/>
    </source>
</evidence>